<evidence type="ECO:0000313" key="2">
    <source>
        <dbReference type="Proteomes" id="UP000821866"/>
    </source>
</evidence>
<comment type="caution">
    <text evidence="1">The sequence shown here is derived from an EMBL/GenBank/DDBJ whole genome shotgun (WGS) entry which is preliminary data.</text>
</comment>
<keyword evidence="2" id="KW-1185">Reference proteome</keyword>
<dbReference type="AlphaFoldDB" id="A0A9J6D6M6"/>
<reference evidence="1" key="1">
    <citation type="journal article" date="2020" name="Cell">
        <title>Large-Scale Comparative Analyses of Tick Genomes Elucidate Their Genetic Diversity and Vector Capacities.</title>
        <authorList>
            <consortium name="Tick Genome and Microbiome Consortium (TIGMIC)"/>
            <person name="Jia N."/>
            <person name="Wang J."/>
            <person name="Shi W."/>
            <person name="Du L."/>
            <person name="Sun Y."/>
            <person name="Zhan W."/>
            <person name="Jiang J.F."/>
            <person name="Wang Q."/>
            <person name="Zhang B."/>
            <person name="Ji P."/>
            <person name="Bell-Sakyi L."/>
            <person name="Cui X.M."/>
            <person name="Yuan T.T."/>
            <person name="Jiang B.G."/>
            <person name="Yang W.F."/>
            <person name="Lam T.T."/>
            <person name="Chang Q.C."/>
            <person name="Ding S.J."/>
            <person name="Wang X.J."/>
            <person name="Zhu J.G."/>
            <person name="Ruan X.D."/>
            <person name="Zhao L."/>
            <person name="Wei J.T."/>
            <person name="Ye R.Z."/>
            <person name="Que T.C."/>
            <person name="Du C.H."/>
            <person name="Zhou Y.H."/>
            <person name="Cheng J.X."/>
            <person name="Dai P.F."/>
            <person name="Guo W.B."/>
            <person name="Han X.H."/>
            <person name="Huang E.J."/>
            <person name="Li L.F."/>
            <person name="Wei W."/>
            <person name="Gao Y.C."/>
            <person name="Liu J.Z."/>
            <person name="Shao H.Z."/>
            <person name="Wang X."/>
            <person name="Wang C.C."/>
            <person name="Yang T.C."/>
            <person name="Huo Q.B."/>
            <person name="Li W."/>
            <person name="Chen H.Y."/>
            <person name="Chen S.E."/>
            <person name="Zhou L.G."/>
            <person name="Ni X.B."/>
            <person name="Tian J.H."/>
            <person name="Sheng Y."/>
            <person name="Liu T."/>
            <person name="Pan Y.S."/>
            <person name="Xia L.Y."/>
            <person name="Li J."/>
            <person name="Zhao F."/>
            <person name="Cao W.C."/>
        </authorList>
    </citation>
    <scope>NUCLEOTIDE SEQUENCE</scope>
    <source>
        <strain evidence="1">Rmic-2018</strain>
    </source>
</reference>
<reference evidence="1" key="2">
    <citation type="submission" date="2021-09" db="EMBL/GenBank/DDBJ databases">
        <authorList>
            <person name="Jia N."/>
            <person name="Wang J."/>
            <person name="Shi W."/>
            <person name="Du L."/>
            <person name="Sun Y."/>
            <person name="Zhan W."/>
            <person name="Jiang J."/>
            <person name="Wang Q."/>
            <person name="Zhang B."/>
            <person name="Ji P."/>
            <person name="Sakyi L.B."/>
            <person name="Cui X."/>
            <person name="Yuan T."/>
            <person name="Jiang B."/>
            <person name="Yang W."/>
            <person name="Lam T.T.-Y."/>
            <person name="Chang Q."/>
            <person name="Ding S."/>
            <person name="Wang X."/>
            <person name="Zhu J."/>
            <person name="Ruan X."/>
            <person name="Zhao L."/>
            <person name="Wei J."/>
            <person name="Que T."/>
            <person name="Du C."/>
            <person name="Cheng J."/>
            <person name="Dai P."/>
            <person name="Han X."/>
            <person name="Huang E."/>
            <person name="Gao Y."/>
            <person name="Liu J."/>
            <person name="Shao H."/>
            <person name="Ye R."/>
            <person name="Li L."/>
            <person name="Wei W."/>
            <person name="Wang X."/>
            <person name="Wang C."/>
            <person name="Huo Q."/>
            <person name="Li W."/>
            <person name="Guo W."/>
            <person name="Chen H."/>
            <person name="Chen S."/>
            <person name="Zhou L."/>
            <person name="Zhou L."/>
            <person name="Ni X."/>
            <person name="Tian J."/>
            <person name="Zhou Y."/>
            <person name="Sheng Y."/>
            <person name="Liu T."/>
            <person name="Pan Y."/>
            <person name="Xia L."/>
            <person name="Li J."/>
            <person name="Zhao F."/>
            <person name="Cao W."/>
        </authorList>
    </citation>
    <scope>NUCLEOTIDE SEQUENCE</scope>
    <source>
        <strain evidence="1">Rmic-2018</strain>
        <tissue evidence="1">Larvae</tissue>
    </source>
</reference>
<proteinExistence type="predicted"/>
<dbReference type="Proteomes" id="UP000821866">
    <property type="component" value="Chromosome 9"/>
</dbReference>
<dbReference type="VEuPathDB" id="VectorBase:LOC119178083"/>
<sequence length="126" mass="13911">MIDSVQKRHGTFARQNLDDQLYMAASTSSYTSVFDSSMRRRLHERLLFIVCSQNWETIGPHFWIKQCIELVLGTAVVNAPLRSAQPATLLPAATTGLQSLEDIATTCPTALKEEPTDTEVGRLCGA</sequence>
<name>A0A9J6D6M6_RHIMP</name>
<gene>
    <name evidence="1" type="ORF">HPB51_020186</name>
</gene>
<dbReference type="Pfam" id="PF20206">
    <property type="entry name" value="Tra1_ring"/>
    <property type="match status" value="1"/>
</dbReference>
<protein>
    <submittedName>
        <fullName evidence="1">Uncharacterized protein</fullName>
    </submittedName>
</protein>
<dbReference type="EMBL" id="JABSTU010000011">
    <property type="protein sequence ID" value="KAH8009838.1"/>
    <property type="molecule type" value="Genomic_DNA"/>
</dbReference>
<organism evidence="1 2">
    <name type="scientific">Rhipicephalus microplus</name>
    <name type="common">Cattle tick</name>
    <name type="synonym">Boophilus microplus</name>
    <dbReference type="NCBI Taxonomy" id="6941"/>
    <lineage>
        <taxon>Eukaryota</taxon>
        <taxon>Metazoa</taxon>
        <taxon>Ecdysozoa</taxon>
        <taxon>Arthropoda</taxon>
        <taxon>Chelicerata</taxon>
        <taxon>Arachnida</taxon>
        <taxon>Acari</taxon>
        <taxon>Parasitiformes</taxon>
        <taxon>Ixodida</taxon>
        <taxon>Ixodoidea</taxon>
        <taxon>Ixodidae</taxon>
        <taxon>Rhipicephalinae</taxon>
        <taxon>Rhipicephalus</taxon>
        <taxon>Boophilus</taxon>
    </lineage>
</organism>
<evidence type="ECO:0000313" key="1">
    <source>
        <dbReference type="EMBL" id="KAH8009838.1"/>
    </source>
</evidence>
<dbReference type="InterPro" id="IPR046805">
    <property type="entry name" value="Tra1_ring"/>
</dbReference>
<accession>A0A9J6D6M6</accession>